<proteinExistence type="predicted"/>
<dbReference type="AlphaFoldDB" id="E4NBF8"/>
<name>E4NBF8_KITSK</name>
<dbReference type="Gene3D" id="3.40.47.10">
    <property type="match status" value="2"/>
</dbReference>
<evidence type="ECO:0000256" key="2">
    <source>
        <dbReference type="ARBA" id="ARBA00022679"/>
    </source>
</evidence>
<protein>
    <submittedName>
        <fullName evidence="6">Uncharacterized protein</fullName>
    </submittedName>
</protein>
<feature type="domain" description="Beta-ketoacyl-[acyl-carrier-protein] synthase III N-terminal" evidence="5">
    <location>
        <begin position="112"/>
        <end position="185"/>
    </location>
</feature>
<reference evidence="6 7" key="1">
    <citation type="journal article" date="2010" name="DNA Res.">
        <title>Genome sequence of Kitasatospora setae NBRC 14216T: an evolutionary snapshot of the family Streptomycetaceae.</title>
        <authorList>
            <person name="Ichikawa N."/>
            <person name="Oguchi A."/>
            <person name="Ikeda H."/>
            <person name="Ishikawa J."/>
            <person name="Kitani S."/>
            <person name="Watanabe Y."/>
            <person name="Nakamura S."/>
            <person name="Katano Y."/>
            <person name="Kishi E."/>
            <person name="Sasagawa M."/>
            <person name="Ankai A."/>
            <person name="Fukui S."/>
            <person name="Hashimoto Y."/>
            <person name="Kamata S."/>
            <person name="Otoguro M."/>
            <person name="Tanikawa S."/>
            <person name="Nihira T."/>
            <person name="Horinouchi S."/>
            <person name="Ohnishi Y."/>
            <person name="Hayakawa M."/>
            <person name="Kuzuyama T."/>
            <person name="Arisawa A."/>
            <person name="Nomoto F."/>
            <person name="Miura H."/>
            <person name="Takahashi Y."/>
            <person name="Fujita N."/>
        </authorList>
    </citation>
    <scope>NUCLEOTIDE SEQUENCE [LARGE SCALE GENOMIC DNA]</scope>
    <source>
        <strain evidence="7">ATCC 33774 / DSM 43861 / JCM 3304 / KCC A-0304 / NBRC 14216 / KM-6054</strain>
    </source>
</reference>
<evidence type="ECO:0000256" key="3">
    <source>
        <dbReference type="ARBA" id="ARBA00023315"/>
    </source>
</evidence>
<dbReference type="InterPro" id="IPR013747">
    <property type="entry name" value="ACP_syn_III_C"/>
</dbReference>
<dbReference type="CDD" id="cd00827">
    <property type="entry name" value="init_cond_enzymes"/>
    <property type="match status" value="1"/>
</dbReference>
<evidence type="ECO:0000256" key="1">
    <source>
        <dbReference type="ARBA" id="ARBA00022490"/>
    </source>
</evidence>
<evidence type="ECO:0000313" key="7">
    <source>
        <dbReference type="Proteomes" id="UP000007076"/>
    </source>
</evidence>
<dbReference type="PANTHER" id="PTHR34069:SF2">
    <property type="entry name" value="BETA-KETOACYL-[ACYL-CARRIER-PROTEIN] SYNTHASE III"/>
    <property type="match status" value="1"/>
</dbReference>
<dbReference type="SUPFAM" id="SSF53901">
    <property type="entry name" value="Thiolase-like"/>
    <property type="match status" value="1"/>
</dbReference>
<sequence length="339" mass="35906">MRYRRELYLAGTGRCIPAARPLDAAVGAGLVGESHRDLGYESIAIDTDGAAPVDLAVHAARQAVGRSGVDPAAIGLHLHACVWFQGLDCWAPASYVSQQSIGPQAVALTLDQRSAGGLAALHLAAAYLDCGTVDHALLTTGDRFAAPAIDRWNSYTQSIWGDGGTALVLSADGGFARLLASVENADNGLETWDRGTVPFADAPLAEQPVPIERRFDTHASTPEAAGEFERWIALVLRTRDQVLAEAGLELGQITRAVLPFVHRGGGQAELHDLLGLTEEQTLWTDLGRYTGHLGAGDQFAGLDHLREKGELQPGDHVLLFAVGVGFTVAGAVVRITDRV</sequence>
<dbReference type="PATRIC" id="fig|452652.3.peg.2732"/>
<accession>E4NBF8</accession>
<keyword evidence="7" id="KW-1185">Reference proteome</keyword>
<dbReference type="Proteomes" id="UP000007076">
    <property type="component" value="Chromosome"/>
</dbReference>
<dbReference type="RefSeq" id="WP_014135852.1">
    <property type="nucleotide sequence ID" value="NC_016109.1"/>
</dbReference>
<dbReference type="EMBL" id="AP010968">
    <property type="protein sequence ID" value="BAJ28539.1"/>
    <property type="molecule type" value="Genomic_DNA"/>
</dbReference>
<organism evidence="6 7">
    <name type="scientific">Kitasatospora setae (strain ATCC 33774 / DSM 43861 / JCM 3304 / KCC A-0304 / NBRC 14216 / KM-6054)</name>
    <name type="common">Streptomyces setae</name>
    <dbReference type="NCBI Taxonomy" id="452652"/>
    <lineage>
        <taxon>Bacteria</taxon>
        <taxon>Bacillati</taxon>
        <taxon>Actinomycetota</taxon>
        <taxon>Actinomycetes</taxon>
        <taxon>Kitasatosporales</taxon>
        <taxon>Streptomycetaceae</taxon>
        <taxon>Kitasatospora</taxon>
    </lineage>
</organism>
<dbReference type="KEGG" id="ksk:KSE_27270"/>
<dbReference type="Pfam" id="PF08545">
    <property type="entry name" value="ACP_syn_III"/>
    <property type="match status" value="1"/>
</dbReference>
<evidence type="ECO:0000313" key="6">
    <source>
        <dbReference type="EMBL" id="BAJ28539.1"/>
    </source>
</evidence>
<dbReference type="eggNOG" id="COG0332">
    <property type="taxonomic scope" value="Bacteria"/>
</dbReference>
<gene>
    <name evidence="6" type="ordered locus">KSE_27270</name>
</gene>
<keyword evidence="2" id="KW-0808">Transferase</keyword>
<dbReference type="STRING" id="452652.KSE_27270"/>
<dbReference type="PANTHER" id="PTHR34069">
    <property type="entry name" value="3-OXOACYL-[ACYL-CARRIER-PROTEIN] SYNTHASE 3"/>
    <property type="match status" value="1"/>
</dbReference>
<dbReference type="InterPro" id="IPR016039">
    <property type="entry name" value="Thiolase-like"/>
</dbReference>
<dbReference type="GO" id="GO:0044550">
    <property type="term" value="P:secondary metabolite biosynthetic process"/>
    <property type="evidence" value="ECO:0007669"/>
    <property type="project" value="TreeGrafter"/>
</dbReference>
<dbReference type="Pfam" id="PF08541">
    <property type="entry name" value="ACP_syn_III_C"/>
    <property type="match status" value="1"/>
</dbReference>
<evidence type="ECO:0000259" key="5">
    <source>
        <dbReference type="Pfam" id="PF08545"/>
    </source>
</evidence>
<keyword evidence="1" id="KW-0963">Cytoplasm</keyword>
<dbReference type="HOGENOM" id="CLU_039592_2_0_11"/>
<dbReference type="GO" id="GO:0004315">
    <property type="term" value="F:3-oxoacyl-[acyl-carrier-protein] synthase activity"/>
    <property type="evidence" value="ECO:0007669"/>
    <property type="project" value="InterPro"/>
</dbReference>
<keyword evidence="3" id="KW-0012">Acyltransferase</keyword>
<dbReference type="InterPro" id="IPR013751">
    <property type="entry name" value="ACP_syn_III_N"/>
</dbReference>
<dbReference type="GO" id="GO:0006633">
    <property type="term" value="P:fatty acid biosynthetic process"/>
    <property type="evidence" value="ECO:0007669"/>
    <property type="project" value="InterPro"/>
</dbReference>
<feature type="domain" description="Beta-ketoacyl-[acyl-carrier-protein] synthase III C-terminal" evidence="4">
    <location>
        <begin position="243"/>
        <end position="335"/>
    </location>
</feature>
<evidence type="ECO:0000259" key="4">
    <source>
        <dbReference type="Pfam" id="PF08541"/>
    </source>
</evidence>